<evidence type="ECO:0000313" key="1">
    <source>
        <dbReference type="EMBL" id="GBP75904.1"/>
    </source>
</evidence>
<comment type="caution">
    <text evidence="1">The sequence shown here is derived from an EMBL/GenBank/DDBJ whole genome shotgun (WGS) entry which is preliminary data.</text>
</comment>
<protein>
    <submittedName>
        <fullName evidence="1">Uncharacterized protein</fullName>
    </submittedName>
</protein>
<gene>
    <name evidence="1" type="ORF">EVAR_11017_1</name>
</gene>
<organism evidence="1 2">
    <name type="scientific">Eumeta variegata</name>
    <name type="common">Bagworm moth</name>
    <name type="synonym">Eumeta japonica</name>
    <dbReference type="NCBI Taxonomy" id="151549"/>
    <lineage>
        <taxon>Eukaryota</taxon>
        <taxon>Metazoa</taxon>
        <taxon>Ecdysozoa</taxon>
        <taxon>Arthropoda</taxon>
        <taxon>Hexapoda</taxon>
        <taxon>Insecta</taxon>
        <taxon>Pterygota</taxon>
        <taxon>Neoptera</taxon>
        <taxon>Endopterygota</taxon>
        <taxon>Lepidoptera</taxon>
        <taxon>Glossata</taxon>
        <taxon>Ditrysia</taxon>
        <taxon>Tineoidea</taxon>
        <taxon>Psychidae</taxon>
        <taxon>Oiketicinae</taxon>
        <taxon>Eumeta</taxon>
    </lineage>
</organism>
<keyword evidence="2" id="KW-1185">Reference proteome</keyword>
<dbReference type="Proteomes" id="UP000299102">
    <property type="component" value="Unassembled WGS sequence"/>
</dbReference>
<sequence>MIPIQSPASVEQWARTRARRALGCLTIFKLSDLSISERAEHAQQSHGLARRPGFCVDVKLDVLQMFAFVGGDAPNASARHSAFD</sequence>
<proteinExistence type="predicted"/>
<accession>A0A4C1YLM5</accession>
<evidence type="ECO:0000313" key="2">
    <source>
        <dbReference type="Proteomes" id="UP000299102"/>
    </source>
</evidence>
<dbReference type="AlphaFoldDB" id="A0A4C1YLM5"/>
<name>A0A4C1YLM5_EUMVA</name>
<dbReference type="EMBL" id="BGZK01001266">
    <property type="protein sequence ID" value="GBP75904.1"/>
    <property type="molecule type" value="Genomic_DNA"/>
</dbReference>
<reference evidence="1 2" key="1">
    <citation type="journal article" date="2019" name="Commun. Biol.">
        <title>The bagworm genome reveals a unique fibroin gene that provides high tensile strength.</title>
        <authorList>
            <person name="Kono N."/>
            <person name="Nakamura H."/>
            <person name="Ohtoshi R."/>
            <person name="Tomita M."/>
            <person name="Numata K."/>
            <person name="Arakawa K."/>
        </authorList>
    </citation>
    <scope>NUCLEOTIDE SEQUENCE [LARGE SCALE GENOMIC DNA]</scope>
</reference>